<evidence type="ECO:0000313" key="6">
    <source>
        <dbReference type="Proteomes" id="UP001526426"/>
    </source>
</evidence>
<dbReference type="PANTHER" id="PTHR43649:SF34">
    <property type="entry name" value="ABC TRANSPORTER PERIPLASMIC-BINDING PROTEIN YCJN-RELATED"/>
    <property type="match status" value="1"/>
</dbReference>
<evidence type="ECO:0000256" key="2">
    <source>
        <dbReference type="ARBA" id="ARBA00022448"/>
    </source>
</evidence>
<feature type="transmembrane region" description="Helical" evidence="4">
    <location>
        <begin position="57"/>
        <end position="76"/>
    </location>
</feature>
<dbReference type="PANTHER" id="PTHR43649">
    <property type="entry name" value="ARABINOSE-BINDING PROTEIN-RELATED"/>
    <property type="match status" value="1"/>
</dbReference>
<dbReference type="InterPro" id="IPR050490">
    <property type="entry name" value="Bact_solute-bd_prot1"/>
</dbReference>
<organism evidence="5 6">
    <name type="scientific">Spirulina subsalsa FACHB-351</name>
    <dbReference type="NCBI Taxonomy" id="234711"/>
    <lineage>
        <taxon>Bacteria</taxon>
        <taxon>Bacillati</taxon>
        <taxon>Cyanobacteriota</taxon>
        <taxon>Cyanophyceae</taxon>
        <taxon>Spirulinales</taxon>
        <taxon>Spirulinaceae</taxon>
        <taxon>Spirulina</taxon>
    </lineage>
</organism>
<evidence type="ECO:0000256" key="1">
    <source>
        <dbReference type="ARBA" id="ARBA00008520"/>
    </source>
</evidence>
<keyword evidence="4" id="KW-0472">Membrane</keyword>
<dbReference type="Gene3D" id="3.40.190.10">
    <property type="entry name" value="Periplasmic binding protein-like II"/>
    <property type="match status" value="2"/>
</dbReference>
<protein>
    <submittedName>
        <fullName evidence="5">ABC transporter substrate-binding protein</fullName>
    </submittedName>
</protein>
<dbReference type="CDD" id="cd14750">
    <property type="entry name" value="PBP2_TMBP"/>
    <property type="match status" value="1"/>
</dbReference>
<dbReference type="Pfam" id="PF01547">
    <property type="entry name" value="SBP_bac_1"/>
    <property type="match status" value="1"/>
</dbReference>
<gene>
    <name evidence="5" type="ORF">K4A83_18250</name>
</gene>
<evidence type="ECO:0000256" key="3">
    <source>
        <dbReference type="ARBA" id="ARBA00022729"/>
    </source>
</evidence>
<evidence type="ECO:0000313" key="5">
    <source>
        <dbReference type="EMBL" id="MCW6038198.1"/>
    </source>
</evidence>
<dbReference type="InterPro" id="IPR006059">
    <property type="entry name" value="SBP"/>
</dbReference>
<keyword evidence="2" id="KW-0813">Transport</keyword>
<keyword evidence="6" id="KW-1185">Reference proteome</keyword>
<dbReference type="EMBL" id="JAIHOM010000116">
    <property type="protein sequence ID" value="MCW6038198.1"/>
    <property type="molecule type" value="Genomic_DNA"/>
</dbReference>
<keyword evidence="3" id="KW-0732">Signal</keyword>
<name>A0ABT3L9L0_9CYAN</name>
<dbReference type="RefSeq" id="WP_265266099.1">
    <property type="nucleotide sequence ID" value="NZ_JAIHOM010000116.1"/>
</dbReference>
<comment type="similarity">
    <text evidence="1">Belongs to the bacterial solute-binding protein 1 family.</text>
</comment>
<dbReference type="SUPFAM" id="SSF53850">
    <property type="entry name" value="Periplasmic binding protein-like II"/>
    <property type="match status" value="1"/>
</dbReference>
<reference evidence="5 6" key="1">
    <citation type="submission" date="2021-08" db="EMBL/GenBank/DDBJ databases">
        <title>Draft genome sequence of Spirulina subsalsa with high tolerance to salinity and hype-accumulation of phycocyanin.</title>
        <authorList>
            <person name="Pei H."/>
            <person name="Jiang L."/>
        </authorList>
    </citation>
    <scope>NUCLEOTIDE SEQUENCE [LARGE SCALE GENOMIC DNA]</scope>
    <source>
        <strain evidence="5 6">FACHB-351</strain>
    </source>
</reference>
<proteinExistence type="inferred from homology"/>
<sequence length="472" mass="52541">MSQSYLSRLGRACARITLWPSGLKISGLKILEAVRGKIAAVFTVLGRGHSRGVKVRWFKFGAWIVGTLVLLQWLVVPGFSQSPVKIQVMMQALEANQWQEMEAAFEEANPDIDLELVEAPNATNLVEDLYTSAFLLGDSPYDLVYLDIVWVPKFAAAGWLMDLSDRLSPEDEADFLDGDLAGGRYQEGLYRIPFRSDGGMLYYRTDLLAQAGYDPPRTFDDLIQISQSVQEQGLAQWGYLWQGQQYEGLAAMFVEILRGHGAFWVDPDSLEVGLDQPNAIAAVEFLRSTIEKGISPPGVTTYAEEETRRLFQNGNTLFLRNWPYVAGLAADSPIADQFAIQPMVHLPGEESGACQGGWGLGISATTPHPDEAWRVIEFITSREVQKQFILDTRYVPSRRSLFNDPDIVAAYDYYPQLLEVVENSVLRPPIAQYAQASDILQRYLSAAITGRMTPEAAMQAAARETRNVLGRA</sequence>
<dbReference type="Proteomes" id="UP001526426">
    <property type="component" value="Unassembled WGS sequence"/>
</dbReference>
<keyword evidence="4" id="KW-1133">Transmembrane helix</keyword>
<comment type="caution">
    <text evidence="5">The sequence shown here is derived from an EMBL/GenBank/DDBJ whole genome shotgun (WGS) entry which is preliminary data.</text>
</comment>
<accession>A0ABT3L9L0</accession>
<evidence type="ECO:0000256" key="4">
    <source>
        <dbReference type="SAM" id="Phobius"/>
    </source>
</evidence>
<keyword evidence="4" id="KW-0812">Transmembrane</keyword>